<name>A0A815UKM4_9BILA</name>
<dbReference type="Gene3D" id="2.20.25.240">
    <property type="match status" value="1"/>
</dbReference>
<protein>
    <recommendedName>
        <fullName evidence="4">FLYWCH-type domain-containing protein</fullName>
    </recommendedName>
</protein>
<dbReference type="OrthoDB" id="6585261at2759"/>
<dbReference type="InterPro" id="IPR007588">
    <property type="entry name" value="Znf_FLYWCH"/>
</dbReference>
<keyword evidence="2" id="KW-0863">Zinc-finger</keyword>
<evidence type="ECO:0000259" key="4">
    <source>
        <dbReference type="Pfam" id="PF04500"/>
    </source>
</evidence>
<sequence length="94" mass="10855">MMEIVKGKLIFEHQGYRYIISNESSNKLIYCCCSYRHSPCRGRLHTINDDIVQTLGTHNYELDDSAGEEIIATAKMNDAAKQTDHKTHQFMLDF</sequence>
<proteinExistence type="predicted"/>
<dbReference type="Proteomes" id="UP000663874">
    <property type="component" value="Unassembled WGS sequence"/>
</dbReference>
<evidence type="ECO:0000256" key="2">
    <source>
        <dbReference type="ARBA" id="ARBA00022771"/>
    </source>
</evidence>
<feature type="domain" description="FLYWCH-type" evidence="4">
    <location>
        <begin position="13"/>
        <end position="59"/>
    </location>
</feature>
<keyword evidence="3" id="KW-0862">Zinc</keyword>
<evidence type="ECO:0000256" key="3">
    <source>
        <dbReference type="ARBA" id="ARBA00022833"/>
    </source>
</evidence>
<dbReference type="Proteomes" id="UP000663889">
    <property type="component" value="Unassembled WGS sequence"/>
</dbReference>
<dbReference type="Proteomes" id="UP000663823">
    <property type="component" value="Unassembled WGS sequence"/>
</dbReference>
<dbReference type="EMBL" id="CAJOBE010012005">
    <property type="protein sequence ID" value="CAF4142287.1"/>
    <property type="molecule type" value="Genomic_DNA"/>
</dbReference>
<comment type="caution">
    <text evidence="6">The sequence shown here is derived from an EMBL/GenBank/DDBJ whole genome shotgun (WGS) entry which is preliminary data.</text>
</comment>
<evidence type="ECO:0000313" key="8">
    <source>
        <dbReference type="EMBL" id="CAF4142287.1"/>
    </source>
</evidence>
<organism evidence="6 9">
    <name type="scientific">Rotaria sordida</name>
    <dbReference type="NCBI Taxonomy" id="392033"/>
    <lineage>
        <taxon>Eukaryota</taxon>
        <taxon>Metazoa</taxon>
        <taxon>Spiralia</taxon>
        <taxon>Gnathifera</taxon>
        <taxon>Rotifera</taxon>
        <taxon>Eurotatoria</taxon>
        <taxon>Bdelloidea</taxon>
        <taxon>Philodinida</taxon>
        <taxon>Philodinidae</taxon>
        <taxon>Rotaria</taxon>
    </lineage>
</organism>
<dbReference type="EMBL" id="CAJNOU010007206">
    <property type="protein sequence ID" value="CAF1520747.1"/>
    <property type="molecule type" value="Genomic_DNA"/>
</dbReference>
<keyword evidence="1" id="KW-0479">Metal-binding</keyword>
<dbReference type="Pfam" id="PF04500">
    <property type="entry name" value="FLYWCH"/>
    <property type="match status" value="1"/>
</dbReference>
<reference evidence="6" key="1">
    <citation type="submission" date="2021-02" db="EMBL/GenBank/DDBJ databases">
        <authorList>
            <person name="Nowell W R."/>
        </authorList>
    </citation>
    <scope>NUCLEOTIDE SEQUENCE</scope>
</reference>
<dbReference type="GO" id="GO:0008270">
    <property type="term" value="F:zinc ion binding"/>
    <property type="evidence" value="ECO:0007669"/>
    <property type="project" value="UniProtKB-KW"/>
</dbReference>
<dbReference type="EMBL" id="CAJOAX010004943">
    <property type="protein sequence ID" value="CAF3928370.1"/>
    <property type="molecule type" value="Genomic_DNA"/>
</dbReference>
<evidence type="ECO:0000313" key="9">
    <source>
        <dbReference type="Proteomes" id="UP000663889"/>
    </source>
</evidence>
<evidence type="ECO:0000313" key="7">
    <source>
        <dbReference type="EMBL" id="CAF3928370.1"/>
    </source>
</evidence>
<gene>
    <name evidence="8" type="ORF">FNK824_LOCUS33257</name>
    <name evidence="7" type="ORF">OTI717_LOCUS25209</name>
    <name evidence="5" type="ORF">RFH988_LOCUS24240</name>
    <name evidence="6" type="ORF">SEV965_LOCUS37015</name>
</gene>
<evidence type="ECO:0000313" key="6">
    <source>
        <dbReference type="EMBL" id="CAF1520747.1"/>
    </source>
</evidence>
<dbReference type="Proteomes" id="UP000663882">
    <property type="component" value="Unassembled WGS sequence"/>
</dbReference>
<evidence type="ECO:0000313" key="5">
    <source>
        <dbReference type="EMBL" id="CAF1194376.1"/>
    </source>
</evidence>
<dbReference type="AlphaFoldDB" id="A0A815UKM4"/>
<accession>A0A815UKM4</accession>
<dbReference type="EMBL" id="CAJNOO010001750">
    <property type="protein sequence ID" value="CAF1194376.1"/>
    <property type="molecule type" value="Genomic_DNA"/>
</dbReference>
<evidence type="ECO:0000256" key="1">
    <source>
        <dbReference type="ARBA" id="ARBA00022723"/>
    </source>
</evidence>